<feature type="compositionally biased region" description="Gly residues" evidence="1">
    <location>
        <begin position="607"/>
        <end position="619"/>
    </location>
</feature>
<feature type="region of interest" description="Disordered" evidence="1">
    <location>
        <begin position="461"/>
        <end position="502"/>
    </location>
</feature>
<feature type="compositionally biased region" description="Low complexity" evidence="1">
    <location>
        <begin position="382"/>
        <end position="394"/>
    </location>
</feature>
<feature type="compositionally biased region" description="Basic and acidic residues" evidence="1">
    <location>
        <begin position="717"/>
        <end position="729"/>
    </location>
</feature>
<feature type="compositionally biased region" description="Low complexity" evidence="1">
    <location>
        <begin position="461"/>
        <end position="470"/>
    </location>
</feature>
<feature type="region of interest" description="Disordered" evidence="1">
    <location>
        <begin position="548"/>
        <end position="568"/>
    </location>
</feature>
<evidence type="ECO:0000313" key="2">
    <source>
        <dbReference type="EMBL" id="KJA26471.1"/>
    </source>
</evidence>
<feature type="compositionally biased region" description="Low complexity" evidence="1">
    <location>
        <begin position="14"/>
        <end position="31"/>
    </location>
</feature>
<name>A0A0D2PD14_HYPSF</name>
<feature type="compositionally biased region" description="Basic residues" evidence="1">
    <location>
        <begin position="319"/>
        <end position="329"/>
    </location>
</feature>
<evidence type="ECO:0000256" key="1">
    <source>
        <dbReference type="SAM" id="MobiDB-lite"/>
    </source>
</evidence>
<proteinExistence type="predicted"/>
<feature type="region of interest" description="Disordered" evidence="1">
    <location>
        <begin position="689"/>
        <end position="740"/>
    </location>
</feature>
<feature type="region of interest" description="Disordered" evidence="1">
    <location>
        <begin position="598"/>
        <end position="667"/>
    </location>
</feature>
<keyword evidence="3" id="KW-1185">Reference proteome</keyword>
<feature type="compositionally biased region" description="Basic residues" evidence="1">
    <location>
        <begin position="646"/>
        <end position="655"/>
    </location>
</feature>
<feature type="compositionally biased region" description="Acidic residues" evidence="1">
    <location>
        <begin position="730"/>
        <end position="740"/>
    </location>
</feature>
<evidence type="ECO:0000313" key="3">
    <source>
        <dbReference type="Proteomes" id="UP000054270"/>
    </source>
</evidence>
<dbReference type="AlphaFoldDB" id="A0A0D2PD14"/>
<dbReference type="OMA" id="PPYPEVH"/>
<sequence>MPPKKSPTQRSFNPARAPPAAASPTHHSTTTENDPPAQAHDQVVRVGSSSRSPNSKAVPGVSPQALARSPLRHTQPRMRIDPACESRQCHPASDHYSAPDNDRGADLALPPRMQVFSTGHLPAPATQLSRADPAVPPHAPPSQAQLVKWQRMLDLGELYHCDEIVRRDMPFTDVGARAPPATATPPRGHGAHTSPPPPQPAPAHEDAQRDGGGENDEHRQRWNAEVARSRRYIRPWRTAEAPVPELAPPAAPAAAPRPPAPGPAHTQGMIAADARPPPSHPTQGEGRHDAARIQHGDAFPRYGHYDPPQVVDAPAPSPPRKRKEKRRRSSSLDARRVRARAPGAWSGVPRSPSSGEGGAPQEGSRAQVHVAPIVEAPPPAAHPQHAHPAPTTAPHSPPRNLGEPVYIRHPQPLQAAGYAATGAHHAAYTGAHHTLHWRHASPLSHAQAPHQLEQELLRIQQGQRQLQQQQPPLPVHGASRGTASAPPFLAGYRPHGYDTSAARTATPEAHTLPAPNHVGVPWPIPTFHGPLPPSLILALYAEPAAERELSLSPPPAPPPPSPRWVRRPDAPGGWALVPPAQPGTPWVPLHDVSLGWMLVPGPPPGPGAGAAGQGAGGDDGAAPPVKASKPRKPRAKKDPAAPRKAAAPKKRKGKARAVDEELDAQVSSGVAAGSSVFAVEMGMLQDTPIEVSSDEETLGTGDVRSRSAATVAVNADGGRRNGGDSVGRDEVEDDFDDFYV</sequence>
<dbReference type="EMBL" id="KN817527">
    <property type="protein sequence ID" value="KJA26471.1"/>
    <property type="molecule type" value="Genomic_DNA"/>
</dbReference>
<feature type="compositionally biased region" description="Basic and acidic residues" evidence="1">
    <location>
        <begin position="285"/>
        <end position="295"/>
    </location>
</feature>
<protein>
    <submittedName>
        <fullName evidence="2">Uncharacterized protein</fullName>
    </submittedName>
</protein>
<feature type="compositionally biased region" description="Basic and acidic residues" evidence="1">
    <location>
        <begin position="78"/>
        <end position="88"/>
    </location>
</feature>
<feature type="region of interest" description="Disordered" evidence="1">
    <location>
        <begin position="1"/>
        <end position="103"/>
    </location>
</feature>
<reference evidence="3" key="1">
    <citation type="submission" date="2014-04" db="EMBL/GenBank/DDBJ databases">
        <title>Evolutionary Origins and Diversification of the Mycorrhizal Mutualists.</title>
        <authorList>
            <consortium name="DOE Joint Genome Institute"/>
            <consortium name="Mycorrhizal Genomics Consortium"/>
            <person name="Kohler A."/>
            <person name="Kuo A."/>
            <person name="Nagy L.G."/>
            <person name="Floudas D."/>
            <person name="Copeland A."/>
            <person name="Barry K.W."/>
            <person name="Cichocki N."/>
            <person name="Veneault-Fourrey C."/>
            <person name="LaButti K."/>
            <person name="Lindquist E.A."/>
            <person name="Lipzen A."/>
            <person name="Lundell T."/>
            <person name="Morin E."/>
            <person name="Murat C."/>
            <person name="Riley R."/>
            <person name="Ohm R."/>
            <person name="Sun H."/>
            <person name="Tunlid A."/>
            <person name="Henrissat B."/>
            <person name="Grigoriev I.V."/>
            <person name="Hibbett D.S."/>
            <person name="Martin F."/>
        </authorList>
    </citation>
    <scope>NUCLEOTIDE SEQUENCE [LARGE SCALE GENOMIC DNA]</scope>
    <source>
        <strain evidence="3">FD-334 SS-4</strain>
    </source>
</reference>
<dbReference type="Proteomes" id="UP000054270">
    <property type="component" value="Unassembled WGS sequence"/>
</dbReference>
<feature type="compositionally biased region" description="Low complexity" evidence="1">
    <location>
        <begin position="176"/>
        <end position="187"/>
    </location>
</feature>
<organism evidence="2 3">
    <name type="scientific">Hypholoma sublateritium (strain FD-334 SS-4)</name>
    <dbReference type="NCBI Taxonomy" id="945553"/>
    <lineage>
        <taxon>Eukaryota</taxon>
        <taxon>Fungi</taxon>
        <taxon>Dikarya</taxon>
        <taxon>Basidiomycota</taxon>
        <taxon>Agaricomycotina</taxon>
        <taxon>Agaricomycetes</taxon>
        <taxon>Agaricomycetidae</taxon>
        <taxon>Agaricales</taxon>
        <taxon>Agaricineae</taxon>
        <taxon>Strophariaceae</taxon>
        <taxon>Hypholoma</taxon>
    </lineage>
</organism>
<feature type="compositionally biased region" description="Pro residues" evidence="1">
    <location>
        <begin position="245"/>
        <end position="262"/>
    </location>
</feature>
<feature type="compositionally biased region" description="Pro residues" evidence="1">
    <location>
        <begin position="552"/>
        <end position="562"/>
    </location>
</feature>
<feature type="region of interest" description="Disordered" evidence="1">
    <location>
        <begin position="243"/>
        <end position="403"/>
    </location>
</feature>
<gene>
    <name evidence="2" type="ORF">HYPSUDRAFT_198769</name>
</gene>
<feature type="compositionally biased region" description="Polar residues" evidence="1">
    <location>
        <begin position="1"/>
        <end position="12"/>
    </location>
</feature>
<accession>A0A0D2PD14</accession>
<feature type="region of interest" description="Disordered" evidence="1">
    <location>
        <begin position="173"/>
        <end position="223"/>
    </location>
</feature>
<feature type="compositionally biased region" description="Basic and acidic residues" evidence="1">
    <location>
        <begin position="203"/>
        <end position="222"/>
    </location>
</feature>